<gene>
    <name evidence="2" type="ORF">pZL1.49c</name>
</gene>
<name>W0FYH9_9ACTN</name>
<evidence type="ECO:0000313" key="2">
    <source>
        <dbReference type="EMBL" id="AHF46214.1"/>
    </source>
</evidence>
<geneLocation type="plasmid" evidence="2">
    <name>pZL1</name>
</geneLocation>
<reference evidence="2" key="1">
    <citation type="submission" date="2013-08" db="EMBL/GenBank/DDBJ databases">
        <title>Two distinct conjugal transfer systems on Streptomyces plasmid pZL1.</title>
        <authorList>
            <person name="Zhao L."/>
            <person name="Zhong L."/>
            <person name="Qin Z."/>
        </authorList>
    </citation>
    <scope>NUCLEOTIDE SEQUENCE</scope>
    <source>
        <strain evidence="2">14R-10</strain>
        <plasmid evidence="2">pZL1</plasmid>
    </source>
</reference>
<dbReference type="AlphaFoldDB" id="W0FYH9"/>
<protein>
    <submittedName>
        <fullName evidence="2">Uncharacterized protein</fullName>
    </submittedName>
</protein>
<organism evidence="2">
    <name type="scientific">Streptomyces sp. 14R-10</name>
    <dbReference type="NCBI Taxonomy" id="1442159"/>
    <lineage>
        <taxon>Bacteria</taxon>
        <taxon>Bacillati</taxon>
        <taxon>Actinomycetota</taxon>
        <taxon>Actinomycetes</taxon>
        <taxon>Kitasatosporales</taxon>
        <taxon>Streptomycetaceae</taxon>
        <taxon>Streptomyces</taxon>
    </lineage>
</organism>
<evidence type="ECO:0000256" key="1">
    <source>
        <dbReference type="SAM" id="MobiDB-lite"/>
    </source>
</evidence>
<proteinExistence type="predicted"/>
<dbReference type="EMBL" id="KF501372">
    <property type="protein sequence ID" value="AHF46214.1"/>
    <property type="molecule type" value="Genomic_DNA"/>
</dbReference>
<sequence>MEGGAPRTTRMTRVPQPGGGWHRPPAPRIPHPEKQEPMNPSYVIDQPAVATAHDQINDRIARAQERLARVMCAAIAASVRDILTDHHPDPAAPFDAAYLRLNLYPSQRVGTDGTYWNGAGELRRLDMLDLLDLIQWTHALNGDNLPGWEPLCVREERALDDLTSYRLNLAQAAALPAEFQNTDRVTAIRNRLPATSRPWRTEEFVYDANGQFVDENSPTAVHTDILIQDATGNHVAELSLNHGPTDTDNPAEALAATRANAELITHAPQDLLTLLTHLDHLYAGLDAEAPHVLHT</sequence>
<keyword evidence="2" id="KW-0614">Plasmid</keyword>
<accession>W0FYH9</accession>
<feature type="region of interest" description="Disordered" evidence="1">
    <location>
        <begin position="1"/>
        <end position="35"/>
    </location>
</feature>